<keyword evidence="2" id="KW-0408">Iron</keyword>
<dbReference type="PROSITE" id="PS51918">
    <property type="entry name" value="RADICAL_SAM"/>
    <property type="match status" value="1"/>
</dbReference>
<keyword evidence="2" id="KW-0479">Metal-binding</keyword>
<protein>
    <recommendedName>
        <fullName evidence="2">Heme chaperone HemW</fullName>
    </recommendedName>
</protein>
<dbReference type="Proteomes" id="UP001205566">
    <property type="component" value="Unassembled WGS sequence"/>
</dbReference>
<dbReference type="EMBL" id="JACASI010000030">
    <property type="protein sequence ID" value="MCQ3829812.1"/>
    <property type="molecule type" value="Genomic_DNA"/>
</dbReference>
<dbReference type="InterPro" id="IPR007197">
    <property type="entry name" value="rSAM"/>
</dbReference>
<dbReference type="InterPro" id="IPR006638">
    <property type="entry name" value="Elp3/MiaA/NifB-like_rSAM"/>
</dbReference>
<accession>A0ABT1P114</accession>
<dbReference type="SUPFAM" id="SSF102114">
    <property type="entry name" value="Radical SAM enzymes"/>
    <property type="match status" value="1"/>
</dbReference>
<evidence type="ECO:0000256" key="2">
    <source>
        <dbReference type="RuleBase" id="RU364116"/>
    </source>
</evidence>
<dbReference type="CDD" id="cd01335">
    <property type="entry name" value="Radical_SAM"/>
    <property type="match status" value="1"/>
</dbReference>
<dbReference type="SFLD" id="SFLDG01065">
    <property type="entry name" value="anaerobic_coproporphyrinogen-I"/>
    <property type="match status" value="1"/>
</dbReference>
<dbReference type="PANTHER" id="PTHR13932:SF5">
    <property type="entry name" value="RADICAL S-ADENOSYL METHIONINE DOMAIN-CONTAINING PROTEIN 1, MITOCHONDRIAL"/>
    <property type="match status" value="1"/>
</dbReference>
<organism evidence="4 5">
    <name type="scientific">Microbulbifer elongatus</name>
    <dbReference type="NCBI Taxonomy" id="86173"/>
    <lineage>
        <taxon>Bacteria</taxon>
        <taxon>Pseudomonadati</taxon>
        <taxon>Pseudomonadota</taxon>
        <taxon>Gammaproteobacteria</taxon>
        <taxon>Cellvibrionales</taxon>
        <taxon>Microbulbiferaceae</taxon>
        <taxon>Microbulbifer</taxon>
    </lineage>
</organism>
<evidence type="ECO:0000313" key="4">
    <source>
        <dbReference type="EMBL" id="MCQ3829812.1"/>
    </source>
</evidence>
<keyword evidence="2" id="KW-0963">Cytoplasm</keyword>
<dbReference type="InterPro" id="IPR034505">
    <property type="entry name" value="Coproporphyrinogen-III_oxidase"/>
</dbReference>
<comment type="similarity">
    <text evidence="1">Belongs to the anaerobic coproporphyrinogen-III oxidase family. HemW subfamily.</text>
</comment>
<proteinExistence type="inferred from homology"/>
<sequence length="410" mass="44841">MQLPPLSLYVHIPWCVRKCPYCDFNSHVFAAGTQQSVAGSIEHAQGETAGERHLPEAEYVDQLERDLRSQLPWIQGRKLGSIFFGGGTPSLFSPLAIGRILDLAESLVGFEEGIEITLEANPGTFEQAKFAGYHRAGVNRLSIGVQSFDPLQLQNLGRIHSGDEARIAASQARAAGFDNINIDLMHGLPGQGEQDALKDLERAVALGVEHISWYQLTIEPNTAFYSAPPVTPGSEQIAAIQRAGRAYLASEGYQRYEVSAYGRAGLASRHNLNYWSFADYIGIGAGAHGKFTLPESGRILRTQRTRAPQHYLALGCETGEGGTAFPLPKVKDVPPPERPLEFLMNALRLEEGVPAETYTSYTGLTLESLAGEWGRLQAMALVRPLGPSIATTPFGYDYVDDILQRFLPEE</sequence>
<dbReference type="RefSeq" id="WP_255874851.1">
    <property type="nucleotide sequence ID" value="NZ_JACASI010000030.1"/>
</dbReference>
<dbReference type="InterPro" id="IPR010723">
    <property type="entry name" value="HemN_C"/>
</dbReference>
<dbReference type="SFLD" id="SFLDS00029">
    <property type="entry name" value="Radical_SAM"/>
    <property type="match status" value="1"/>
</dbReference>
<name>A0ABT1P114_9GAMM</name>
<dbReference type="InterPro" id="IPR004559">
    <property type="entry name" value="HemW-like"/>
</dbReference>
<dbReference type="SFLD" id="SFLDF00288">
    <property type="entry name" value="HemN-like__clustered_with_nucl"/>
    <property type="match status" value="1"/>
</dbReference>
<dbReference type="PANTHER" id="PTHR13932">
    <property type="entry name" value="COPROPORPHYRINIGEN III OXIDASE"/>
    <property type="match status" value="1"/>
</dbReference>
<gene>
    <name evidence="4" type="primary">hemW</name>
    <name evidence="4" type="ORF">HXX02_10180</name>
</gene>
<reference evidence="4" key="1">
    <citation type="thesis" date="2020" institute="Technische Universitat Dresden" country="Dresden, Germany">
        <title>The Agarolytic System of Microbulbifer elongatus PORT2, Isolated from Batu Karas, Pangandaran West Java Indonesia.</title>
        <authorList>
            <person name="Anggraeni S.R."/>
        </authorList>
    </citation>
    <scope>NUCLEOTIDE SEQUENCE</scope>
    <source>
        <strain evidence="4">PORT2</strain>
    </source>
</reference>
<dbReference type="Gene3D" id="3.30.750.200">
    <property type="match status" value="1"/>
</dbReference>
<dbReference type="NCBIfam" id="TIGR00539">
    <property type="entry name" value="hemN_rel"/>
    <property type="match status" value="1"/>
</dbReference>
<keyword evidence="5" id="KW-1185">Reference proteome</keyword>
<comment type="subcellular location">
    <subcellularLocation>
        <location evidence="2">Cytoplasm</location>
    </subcellularLocation>
</comment>
<keyword evidence="2" id="KW-0004">4Fe-4S</keyword>
<evidence type="ECO:0000313" key="5">
    <source>
        <dbReference type="Proteomes" id="UP001205566"/>
    </source>
</evidence>
<evidence type="ECO:0000256" key="1">
    <source>
        <dbReference type="ARBA" id="ARBA00006100"/>
    </source>
</evidence>
<evidence type="ECO:0000259" key="3">
    <source>
        <dbReference type="PROSITE" id="PS51918"/>
    </source>
</evidence>
<keyword evidence="2" id="KW-0143">Chaperone</keyword>
<dbReference type="Pfam" id="PF06969">
    <property type="entry name" value="HemN_C"/>
    <property type="match status" value="1"/>
</dbReference>
<dbReference type="Pfam" id="PF04055">
    <property type="entry name" value="Radical_SAM"/>
    <property type="match status" value="1"/>
</dbReference>
<dbReference type="SMART" id="SM00729">
    <property type="entry name" value="Elp3"/>
    <property type="match status" value="1"/>
</dbReference>
<keyword evidence="2" id="KW-0349">Heme</keyword>
<keyword evidence="2" id="KW-0949">S-adenosyl-L-methionine</keyword>
<comment type="caution">
    <text evidence="4">The sequence shown here is derived from an EMBL/GenBank/DDBJ whole genome shotgun (WGS) entry which is preliminary data.</text>
</comment>
<keyword evidence="2" id="KW-0411">Iron-sulfur</keyword>
<dbReference type="InterPro" id="IPR058240">
    <property type="entry name" value="rSAM_sf"/>
</dbReference>
<comment type="function">
    <text evidence="2">Probably acts as a heme chaperone, transferring heme to an unknown acceptor. Binds one molecule of heme per monomer, possibly covalently. Binds 1 [4Fe-4S] cluster. The cluster is coordinated with 3 cysteines and an exchangeable S-adenosyl-L-methionine.</text>
</comment>
<feature type="domain" description="Radical SAM core" evidence="3">
    <location>
        <begin position="1"/>
        <end position="257"/>
    </location>
</feature>
<dbReference type="SFLD" id="SFLDF00562">
    <property type="entry name" value="HemN-like__clustered_with_heat"/>
    <property type="match status" value="1"/>
</dbReference>